<name>A0AA85IKA6_TRIRE</name>
<dbReference type="WBParaSite" id="TREG1_101850.1">
    <property type="protein sequence ID" value="TREG1_101850.1"/>
    <property type="gene ID" value="TREG1_101850"/>
</dbReference>
<dbReference type="GO" id="GO:0007034">
    <property type="term" value="P:vacuolar transport"/>
    <property type="evidence" value="ECO:0007669"/>
    <property type="project" value="InterPro"/>
</dbReference>
<protein>
    <submittedName>
        <fullName evidence="3">Uncharacterized protein</fullName>
    </submittedName>
</protein>
<evidence type="ECO:0000313" key="3">
    <source>
        <dbReference type="WBParaSite" id="TREG1_101850.1"/>
    </source>
</evidence>
<dbReference type="Gene3D" id="6.10.140.1230">
    <property type="match status" value="1"/>
</dbReference>
<sequence>MAREGKMFACGPLAQQLSKVRALKRKMFGFGSQINAIQTKQTTSLVTVKCGESVQSATKSIKSYNKLMGKVNMPKKVKELDQAEILMDMSEEYLNSYLHSACDPDDEIVNEKIKEILSEADVSESSQWPSIPDVNFSKFSSFSRHVSNEVK</sequence>
<accession>A0AA85IKA6</accession>
<proteinExistence type="inferred from homology"/>
<reference evidence="3" key="2">
    <citation type="submission" date="2023-11" db="UniProtKB">
        <authorList>
            <consortium name="WormBaseParasite"/>
        </authorList>
    </citation>
    <scope>IDENTIFICATION</scope>
</reference>
<keyword evidence="2" id="KW-1185">Reference proteome</keyword>
<comment type="similarity">
    <text evidence="1">Belongs to the SNF7 family.</text>
</comment>
<evidence type="ECO:0000313" key="2">
    <source>
        <dbReference type="Proteomes" id="UP000050795"/>
    </source>
</evidence>
<reference evidence="2" key="1">
    <citation type="submission" date="2022-06" db="EMBL/GenBank/DDBJ databases">
        <authorList>
            <person name="Berger JAMES D."/>
            <person name="Berger JAMES D."/>
        </authorList>
    </citation>
    <scope>NUCLEOTIDE SEQUENCE [LARGE SCALE GENOMIC DNA]</scope>
</reference>
<organism evidence="2 3">
    <name type="scientific">Trichobilharzia regenti</name>
    <name type="common">Nasal bird schistosome</name>
    <dbReference type="NCBI Taxonomy" id="157069"/>
    <lineage>
        <taxon>Eukaryota</taxon>
        <taxon>Metazoa</taxon>
        <taxon>Spiralia</taxon>
        <taxon>Lophotrochozoa</taxon>
        <taxon>Platyhelminthes</taxon>
        <taxon>Trematoda</taxon>
        <taxon>Digenea</taxon>
        <taxon>Strigeidida</taxon>
        <taxon>Schistosomatoidea</taxon>
        <taxon>Schistosomatidae</taxon>
        <taxon>Trichobilharzia</taxon>
    </lineage>
</organism>
<dbReference type="InterPro" id="IPR005024">
    <property type="entry name" value="Snf7_fam"/>
</dbReference>
<dbReference type="PANTHER" id="PTHR10476">
    <property type="entry name" value="CHARGED MULTIVESICULAR BODY PROTEIN"/>
    <property type="match status" value="1"/>
</dbReference>
<dbReference type="Pfam" id="PF03357">
    <property type="entry name" value="Snf7"/>
    <property type="match status" value="1"/>
</dbReference>
<evidence type="ECO:0000256" key="1">
    <source>
        <dbReference type="ARBA" id="ARBA00006190"/>
    </source>
</evidence>
<dbReference type="Proteomes" id="UP000050795">
    <property type="component" value="Unassembled WGS sequence"/>
</dbReference>
<dbReference type="AlphaFoldDB" id="A0AA85IKA6"/>